<proteinExistence type="predicted"/>
<protein>
    <submittedName>
        <fullName evidence="2">Uncharacterized protein</fullName>
    </submittedName>
</protein>
<organism evidence="2 3">
    <name type="scientific">Pseudaestuariivita atlantica</name>
    <dbReference type="NCBI Taxonomy" id="1317121"/>
    <lineage>
        <taxon>Bacteria</taxon>
        <taxon>Pseudomonadati</taxon>
        <taxon>Pseudomonadota</taxon>
        <taxon>Alphaproteobacteria</taxon>
        <taxon>Rhodobacterales</taxon>
        <taxon>Paracoccaceae</taxon>
        <taxon>Pseudaestuariivita</taxon>
    </lineage>
</organism>
<dbReference type="EMBL" id="AQQZ01000002">
    <property type="protein sequence ID" value="KNG95022.1"/>
    <property type="molecule type" value="Genomic_DNA"/>
</dbReference>
<dbReference type="AlphaFoldDB" id="A0A0L1JTL4"/>
<feature type="region of interest" description="Disordered" evidence="1">
    <location>
        <begin position="90"/>
        <end position="113"/>
    </location>
</feature>
<evidence type="ECO:0000256" key="1">
    <source>
        <dbReference type="SAM" id="MobiDB-lite"/>
    </source>
</evidence>
<keyword evidence="3" id="KW-1185">Reference proteome</keyword>
<evidence type="ECO:0000313" key="3">
    <source>
        <dbReference type="Proteomes" id="UP000036938"/>
    </source>
</evidence>
<comment type="caution">
    <text evidence="2">The sequence shown here is derived from an EMBL/GenBank/DDBJ whole genome shotgun (WGS) entry which is preliminary data.</text>
</comment>
<reference evidence="2 3" key="1">
    <citation type="journal article" date="2015" name="Int. J. Syst. Evol. Microbiol.">
        <title>Aestuariivita atlantica sp. nov., isolated from deep sea sediment of the Atlantic Ocean.</title>
        <authorList>
            <person name="Li G."/>
            <person name="Lai Q."/>
            <person name="Du Y."/>
            <person name="Liu X."/>
            <person name="Sun F."/>
            <person name="Shao Z."/>
        </authorList>
    </citation>
    <scope>NUCLEOTIDE SEQUENCE [LARGE SCALE GENOMIC DNA]</scope>
    <source>
        <strain evidence="2 3">22II-S11-z3</strain>
    </source>
</reference>
<dbReference type="STRING" id="1317121.ATO11_06590"/>
<dbReference type="Proteomes" id="UP000036938">
    <property type="component" value="Unassembled WGS sequence"/>
</dbReference>
<dbReference type="OrthoDB" id="8550105at2"/>
<name>A0A0L1JTL4_9RHOB</name>
<accession>A0A0L1JTL4</accession>
<gene>
    <name evidence="2" type="ORF">ATO11_06590</name>
</gene>
<dbReference type="RefSeq" id="WP_050530015.1">
    <property type="nucleotide sequence ID" value="NZ_AQQZ01000002.1"/>
</dbReference>
<feature type="compositionally biased region" description="Polar residues" evidence="1">
    <location>
        <begin position="96"/>
        <end position="105"/>
    </location>
</feature>
<evidence type="ECO:0000313" key="2">
    <source>
        <dbReference type="EMBL" id="KNG95022.1"/>
    </source>
</evidence>
<sequence length="113" mass="12550">MKGTMKQKDFDNAVPPTNRLMTVQQILDHDAYSWATNSYLRSLIYNAEDRFGSGGTKVAGNGFASAVIRIGSKILIDMNEFDAFIERHRMAEKSSAPETPCNTKQFGRDQGDG</sequence>